<dbReference type="OrthoDB" id="5795032at2759"/>
<dbReference type="OMA" id="ATSTIHW"/>
<proteinExistence type="predicted"/>
<organism evidence="3">
    <name type="scientific">Thelazia callipaeda</name>
    <name type="common">Oriental eyeworm</name>
    <name type="synonym">Parasitic nematode</name>
    <dbReference type="NCBI Taxonomy" id="103827"/>
    <lineage>
        <taxon>Eukaryota</taxon>
        <taxon>Metazoa</taxon>
        <taxon>Ecdysozoa</taxon>
        <taxon>Nematoda</taxon>
        <taxon>Chromadorea</taxon>
        <taxon>Rhabditida</taxon>
        <taxon>Spirurina</taxon>
        <taxon>Spiruromorpha</taxon>
        <taxon>Thelazioidea</taxon>
        <taxon>Thelaziidae</taxon>
        <taxon>Thelazia</taxon>
    </lineage>
</organism>
<protein>
    <submittedName>
        <fullName evidence="3">Ovule protein</fullName>
    </submittedName>
</protein>
<gene>
    <name evidence="1" type="ORF">TCLT_LOCUS9653</name>
</gene>
<reference evidence="1 2" key="2">
    <citation type="submission" date="2018-11" db="EMBL/GenBank/DDBJ databases">
        <authorList>
            <consortium name="Pathogen Informatics"/>
        </authorList>
    </citation>
    <scope>NUCLEOTIDE SEQUENCE [LARGE SCALE GENOMIC DNA]</scope>
</reference>
<evidence type="ECO:0000313" key="2">
    <source>
        <dbReference type="Proteomes" id="UP000276776"/>
    </source>
</evidence>
<dbReference type="WBParaSite" id="TCLT_0000966401-mRNA-1">
    <property type="protein sequence ID" value="TCLT_0000966401-mRNA-1"/>
    <property type="gene ID" value="TCLT_0000966401"/>
</dbReference>
<sequence length="85" mass="9848">MWTKRDKRLEPLFIRPSSSHMEMGKYFRFQQPYQSQTSSTHTVSCSPGPASTVQWKTNGSRRKRFGLFTPMNAFIVMCILSKADI</sequence>
<dbReference type="AlphaFoldDB" id="A0A0N5D959"/>
<name>A0A0N5D959_THECL</name>
<accession>A0A0N5D959</accession>
<keyword evidence="2" id="KW-1185">Reference proteome</keyword>
<reference evidence="3" key="1">
    <citation type="submission" date="2017-02" db="UniProtKB">
        <authorList>
            <consortium name="WormBaseParasite"/>
        </authorList>
    </citation>
    <scope>IDENTIFICATION</scope>
</reference>
<dbReference type="EMBL" id="UYYF01004847">
    <property type="protein sequence ID" value="VDN07303.1"/>
    <property type="molecule type" value="Genomic_DNA"/>
</dbReference>
<dbReference type="Proteomes" id="UP000276776">
    <property type="component" value="Unassembled WGS sequence"/>
</dbReference>
<evidence type="ECO:0000313" key="3">
    <source>
        <dbReference type="WBParaSite" id="TCLT_0000966401-mRNA-1"/>
    </source>
</evidence>
<evidence type="ECO:0000313" key="1">
    <source>
        <dbReference type="EMBL" id="VDN07303.1"/>
    </source>
</evidence>